<dbReference type="AlphaFoldDB" id="A0A5C8KYT9"/>
<organism evidence="3 4">
    <name type="scientific">Alkalisalibacterium limincola</name>
    <dbReference type="NCBI Taxonomy" id="2699169"/>
    <lineage>
        <taxon>Bacteria</taxon>
        <taxon>Pseudomonadati</taxon>
        <taxon>Pseudomonadota</taxon>
        <taxon>Gammaproteobacteria</taxon>
        <taxon>Lysobacterales</taxon>
        <taxon>Lysobacteraceae</taxon>
        <taxon>Alkalisalibacterium</taxon>
    </lineage>
</organism>
<dbReference type="PROSITE" id="PS51257">
    <property type="entry name" value="PROKAR_LIPOPROTEIN"/>
    <property type="match status" value="1"/>
</dbReference>
<keyword evidence="4" id="KW-1185">Reference proteome</keyword>
<gene>
    <name evidence="3" type="ORF">FU658_06525</name>
</gene>
<dbReference type="Proteomes" id="UP000321248">
    <property type="component" value="Unassembled WGS sequence"/>
</dbReference>
<evidence type="ECO:0000313" key="3">
    <source>
        <dbReference type="EMBL" id="TXK64527.1"/>
    </source>
</evidence>
<dbReference type="Pfam" id="PF00144">
    <property type="entry name" value="Beta-lactamase"/>
    <property type="match status" value="1"/>
</dbReference>
<feature type="chain" id="PRO_5022958290" evidence="1">
    <location>
        <begin position="21"/>
        <end position="379"/>
    </location>
</feature>
<sequence>MNFKSVITIFCFAVLLGCNAEFQTPVSNENATLELTRLDGTPIPSPAMDEFLLSKMEELQIPGLSVAVISKGDISYLRSFGVVRADTAEPVGPETVFEAASISKAVFAYFVMTMVEDGTLDLDRPMHEYLPLPELEHDERYRSITARMALSHQTGLPNWRFLEEDGKLDIKFDPGTEFGYSGEAYEYLVAVVAHLNGVTPRTLEDVFQERVAVPLEMTHSSFTRNAHWDAHKAYGHEAGVAEEDRWYTDLSVFGGAHSLHSNAEDLAKFALAVIEGRGLEPDTYAEMLSEQVVLPDDQPIRTSFGIESWALGFGRSSTEAGMKYAHGGVNEHANAYFMVIPAQGYGVVFFANSSNGLALAEELEGFLGVLAGSSERSEG</sequence>
<dbReference type="Gene3D" id="3.40.710.10">
    <property type="entry name" value="DD-peptidase/beta-lactamase superfamily"/>
    <property type="match status" value="1"/>
</dbReference>
<protein>
    <submittedName>
        <fullName evidence="3">Beta-lactamase family protein</fullName>
    </submittedName>
</protein>
<dbReference type="InterPro" id="IPR050789">
    <property type="entry name" value="Diverse_Enzym_Activities"/>
</dbReference>
<accession>A0A5C8KYT9</accession>
<dbReference type="InterPro" id="IPR012338">
    <property type="entry name" value="Beta-lactam/transpept-like"/>
</dbReference>
<evidence type="ECO:0000313" key="4">
    <source>
        <dbReference type="Proteomes" id="UP000321248"/>
    </source>
</evidence>
<keyword evidence="1" id="KW-0732">Signal</keyword>
<dbReference type="SUPFAM" id="SSF56601">
    <property type="entry name" value="beta-lactamase/transpeptidase-like"/>
    <property type="match status" value="1"/>
</dbReference>
<dbReference type="PANTHER" id="PTHR43283:SF18">
    <property type="match status" value="1"/>
</dbReference>
<feature type="signal peptide" evidence="1">
    <location>
        <begin position="1"/>
        <end position="20"/>
    </location>
</feature>
<dbReference type="PANTHER" id="PTHR43283">
    <property type="entry name" value="BETA-LACTAMASE-RELATED"/>
    <property type="match status" value="1"/>
</dbReference>
<dbReference type="InterPro" id="IPR001466">
    <property type="entry name" value="Beta-lactam-related"/>
</dbReference>
<name>A0A5C8KYT9_9GAMM</name>
<reference evidence="3 4" key="1">
    <citation type="submission" date="2019-08" db="EMBL/GenBank/DDBJ databases">
        <authorList>
            <person name="Karlyshev A.V."/>
        </authorList>
    </citation>
    <scope>NUCLEOTIDE SEQUENCE [LARGE SCALE GENOMIC DNA]</scope>
    <source>
        <strain evidence="3 4">Alg18-2.2</strain>
    </source>
</reference>
<evidence type="ECO:0000256" key="1">
    <source>
        <dbReference type="SAM" id="SignalP"/>
    </source>
</evidence>
<proteinExistence type="predicted"/>
<comment type="caution">
    <text evidence="3">The sequence shown here is derived from an EMBL/GenBank/DDBJ whole genome shotgun (WGS) entry which is preliminary data.</text>
</comment>
<dbReference type="RefSeq" id="WP_147891338.1">
    <property type="nucleotide sequence ID" value="NZ_VRTS01000003.1"/>
</dbReference>
<dbReference type="OrthoDB" id="119951at2"/>
<dbReference type="EMBL" id="VRTS01000003">
    <property type="protein sequence ID" value="TXK64527.1"/>
    <property type="molecule type" value="Genomic_DNA"/>
</dbReference>
<evidence type="ECO:0000259" key="2">
    <source>
        <dbReference type="Pfam" id="PF00144"/>
    </source>
</evidence>
<feature type="domain" description="Beta-lactamase-related" evidence="2">
    <location>
        <begin position="54"/>
        <end position="358"/>
    </location>
</feature>